<evidence type="ECO:0000313" key="3">
    <source>
        <dbReference type="Proteomes" id="UP001056635"/>
    </source>
</evidence>
<dbReference type="RefSeq" id="WP_249892218.1">
    <property type="nucleotide sequence ID" value="NZ_CP082904.1"/>
</dbReference>
<reference evidence="2" key="1">
    <citation type="submission" date="2021-09" db="EMBL/GenBank/DDBJ databases">
        <title>First case of bloodstream infection caused by Mixta hanseatica sp. nov., a member of the Erwiniaceae family.</title>
        <authorList>
            <person name="Both A."/>
            <person name="Huang J."/>
            <person name="Wenzel P."/>
            <person name="Aepfelbacher M."/>
            <person name="Rohde H."/>
            <person name="Christner M."/>
            <person name="Hentschke M."/>
        </authorList>
    </citation>
    <scope>NUCLEOTIDE SEQUENCE</scope>
    <source>
        <strain evidence="2">X22927</strain>
    </source>
</reference>
<keyword evidence="3" id="KW-1185">Reference proteome</keyword>
<proteinExistence type="predicted"/>
<dbReference type="EMBL" id="CP082904">
    <property type="protein sequence ID" value="UQY43549.1"/>
    <property type="molecule type" value="Genomic_DNA"/>
</dbReference>
<sequence length="149" mass="16743">MAYTIFIQRKWQTPSSTVSEFAVSGTDIKGYFLECPGPDTAMPDLKKRIPEGSYSLIWHNSGRFKKHAPTPLLFNAQVPSSRLILIHPGNKPDDTEGCLLPGTKRNINEVTQSVILYDKLKSLMIKKGIHNFKAFIMSCYVDHGNQSCK</sequence>
<accession>A0ABY4RB32</accession>
<dbReference type="Pfam" id="PF18925">
    <property type="entry name" value="DUF5675"/>
    <property type="match status" value="1"/>
</dbReference>
<evidence type="ECO:0000259" key="1">
    <source>
        <dbReference type="Pfam" id="PF18925"/>
    </source>
</evidence>
<feature type="domain" description="DUF5675" evidence="1">
    <location>
        <begin position="7"/>
        <end position="124"/>
    </location>
</feature>
<gene>
    <name evidence="2" type="ORF">K6958_17010</name>
</gene>
<protein>
    <submittedName>
        <fullName evidence="2">DUF5675 family protein</fullName>
    </submittedName>
</protein>
<organism evidence="2 3">
    <name type="scientific">Mixta hanseatica</name>
    <dbReference type="NCBI Taxonomy" id="2872648"/>
    <lineage>
        <taxon>Bacteria</taxon>
        <taxon>Pseudomonadati</taxon>
        <taxon>Pseudomonadota</taxon>
        <taxon>Gammaproteobacteria</taxon>
        <taxon>Enterobacterales</taxon>
        <taxon>Erwiniaceae</taxon>
        <taxon>Mixta</taxon>
    </lineage>
</organism>
<name>A0ABY4RB32_9GAMM</name>
<evidence type="ECO:0000313" key="2">
    <source>
        <dbReference type="EMBL" id="UQY43549.1"/>
    </source>
</evidence>
<dbReference type="Proteomes" id="UP001056635">
    <property type="component" value="Chromosome"/>
</dbReference>
<dbReference type="InterPro" id="IPR043732">
    <property type="entry name" value="DUF5675"/>
</dbReference>